<dbReference type="AlphaFoldDB" id="A0AAW2KE40"/>
<dbReference type="PANTHER" id="PTHR46481">
    <property type="entry name" value="ZINC FINGER BED DOMAIN-CONTAINING PROTEIN 4"/>
    <property type="match status" value="1"/>
</dbReference>
<name>A0AAW2KE40_9LAMI</name>
<proteinExistence type="predicted"/>
<evidence type="ECO:0000313" key="1">
    <source>
        <dbReference type="EMBL" id="KAL0305222.1"/>
    </source>
</evidence>
<accession>A0AAW2KE40</accession>
<dbReference type="SUPFAM" id="SSF53098">
    <property type="entry name" value="Ribonuclease H-like"/>
    <property type="match status" value="1"/>
</dbReference>
<sequence length="135" mass="15487">MGDRDAPLVNWRSEQDKTRETLCHMLVVDELPFKVFSVTVDNASFNDGAIIYLKKKLEEWGQNILGGTYVHMRCMAHIVNLVVQDGLKGKDEHEAIRGAIRWNSTYLMLETTISFKIAFDAYEDVDLAYKTDISR</sequence>
<reference evidence="1" key="1">
    <citation type="submission" date="2020-06" db="EMBL/GenBank/DDBJ databases">
        <authorList>
            <person name="Li T."/>
            <person name="Hu X."/>
            <person name="Zhang T."/>
            <person name="Song X."/>
            <person name="Zhang H."/>
            <person name="Dai N."/>
            <person name="Sheng W."/>
            <person name="Hou X."/>
            <person name="Wei L."/>
        </authorList>
    </citation>
    <scope>NUCLEOTIDE SEQUENCE</scope>
    <source>
        <strain evidence="1">KEN8</strain>
        <tissue evidence="1">Leaf</tissue>
    </source>
</reference>
<reference evidence="1" key="2">
    <citation type="journal article" date="2024" name="Plant">
        <title>Genomic evolution and insights into agronomic trait innovations of Sesamum species.</title>
        <authorList>
            <person name="Miao H."/>
            <person name="Wang L."/>
            <person name="Qu L."/>
            <person name="Liu H."/>
            <person name="Sun Y."/>
            <person name="Le M."/>
            <person name="Wang Q."/>
            <person name="Wei S."/>
            <person name="Zheng Y."/>
            <person name="Lin W."/>
            <person name="Duan Y."/>
            <person name="Cao H."/>
            <person name="Xiong S."/>
            <person name="Wang X."/>
            <person name="Wei L."/>
            <person name="Li C."/>
            <person name="Ma Q."/>
            <person name="Ju M."/>
            <person name="Zhao R."/>
            <person name="Li G."/>
            <person name="Mu C."/>
            <person name="Tian Q."/>
            <person name="Mei H."/>
            <person name="Zhang T."/>
            <person name="Gao T."/>
            <person name="Zhang H."/>
        </authorList>
    </citation>
    <scope>NUCLEOTIDE SEQUENCE</scope>
    <source>
        <strain evidence="1">KEN8</strain>
    </source>
</reference>
<dbReference type="InterPro" id="IPR012337">
    <property type="entry name" value="RNaseH-like_sf"/>
</dbReference>
<dbReference type="EMBL" id="JACGWM010000403">
    <property type="protein sequence ID" value="KAL0305222.1"/>
    <property type="molecule type" value="Genomic_DNA"/>
</dbReference>
<protein>
    <recommendedName>
        <fullName evidence="2">Transposase</fullName>
    </recommendedName>
</protein>
<dbReference type="InterPro" id="IPR052035">
    <property type="entry name" value="ZnF_BED_domain_contain"/>
</dbReference>
<evidence type="ECO:0008006" key="2">
    <source>
        <dbReference type="Google" id="ProtNLM"/>
    </source>
</evidence>
<organism evidence="1">
    <name type="scientific">Sesamum calycinum</name>
    <dbReference type="NCBI Taxonomy" id="2727403"/>
    <lineage>
        <taxon>Eukaryota</taxon>
        <taxon>Viridiplantae</taxon>
        <taxon>Streptophyta</taxon>
        <taxon>Embryophyta</taxon>
        <taxon>Tracheophyta</taxon>
        <taxon>Spermatophyta</taxon>
        <taxon>Magnoliopsida</taxon>
        <taxon>eudicotyledons</taxon>
        <taxon>Gunneridae</taxon>
        <taxon>Pentapetalae</taxon>
        <taxon>asterids</taxon>
        <taxon>lamiids</taxon>
        <taxon>Lamiales</taxon>
        <taxon>Pedaliaceae</taxon>
        <taxon>Sesamum</taxon>
    </lineage>
</organism>
<comment type="caution">
    <text evidence="1">The sequence shown here is derived from an EMBL/GenBank/DDBJ whole genome shotgun (WGS) entry which is preliminary data.</text>
</comment>
<gene>
    <name evidence="1" type="ORF">Scaly_2992700</name>
</gene>
<dbReference type="PANTHER" id="PTHR46481:SF8">
    <property type="entry name" value="ZINC FINGER BED DOMAIN-CONTAINING PROTEIN RICESLEEPER 1-LIKE"/>
    <property type="match status" value="1"/>
</dbReference>